<dbReference type="EMBL" id="CAJNOW010009826">
    <property type="protein sequence ID" value="CAF1571057.1"/>
    <property type="molecule type" value="Genomic_DNA"/>
</dbReference>
<keyword evidence="4" id="KW-0548">Nucleotidyltransferase</keyword>
<gene>
    <name evidence="10" type="ORF">KQP761_LOCUS19176</name>
</gene>
<evidence type="ECO:0000256" key="4">
    <source>
        <dbReference type="ARBA" id="ARBA00022695"/>
    </source>
</evidence>
<organism evidence="10 11">
    <name type="scientific">Rotaria magnacalcarata</name>
    <dbReference type="NCBI Taxonomy" id="392030"/>
    <lineage>
        <taxon>Eukaryota</taxon>
        <taxon>Metazoa</taxon>
        <taxon>Spiralia</taxon>
        <taxon>Gnathifera</taxon>
        <taxon>Rotifera</taxon>
        <taxon>Eurotatoria</taxon>
        <taxon>Bdelloidea</taxon>
        <taxon>Philodinida</taxon>
        <taxon>Philodinidae</taxon>
        <taxon>Rotaria</taxon>
    </lineage>
</organism>
<evidence type="ECO:0000256" key="1">
    <source>
        <dbReference type="ARBA" id="ARBA00009558"/>
    </source>
</evidence>
<keyword evidence="3 9" id="KW-0808">Transferase</keyword>
<dbReference type="InterPro" id="IPR011990">
    <property type="entry name" value="TPR-like_helical_dom_sf"/>
</dbReference>
<name>A0A815YJG9_9BILA</name>
<dbReference type="SMART" id="SM00028">
    <property type="entry name" value="TPR"/>
    <property type="match status" value="5"/>
</dbReference>
<dbReference type="InterPro" id="IPR019734">
    <property type="entry name" value="TPR_rpt"/>
</dbReference>
<evidence type="ECO:0000313" key="10">
    <source>
        <dbReference type="EMBL" id="CAF1571057.1"/>
    </source>
</evidence>
<keyword evidence="9" id="KW-0521">NADP</keyword>
<dbReference type="SUPFAM" id="SSF56399">
    <property type="entry name" value="ADP-ribosylation"/>
    <property type="match status" value="1"/>
</dbReference>
<dbReference type="PROSITE" id="PS50005">
    <property type="entry name" value="TPR"/>
    <property type="match status" value="1"/>
</dbReference>
<evidence type="ECO:0000256" key="9">
    <source>
        <dbReference type="RuleBase" id="RU361228"/>
    </source>
</evidence>
<evidence type="ECO:0000256" key="6">
    <source>
        <dbReference type="ARBA" id="ARBA00022803"/>
    </source>
</evidence>
<feature type="repeat" description="TPR" evidence="8">
    <location>
        <begin position="327"/>
        <end position="360"/>
    </location>
</feature>
<evidence type="ECO:0000256" key="3">
    <source>
        <dbReference type="ARBA" id="ARBA00022679"/>
    </source>
</evidence>
<comment type="similarity">
    <text evidence="1 9">Belongs to the Arg-specific ADP-ribosyltransferase family.</text>
</comment>
<dbReference type="Pfam" id="PF13424">
    <property type="entry name" value="TPR_12"/>
    <property type="match status" value="2"/>
</dbReference>
<dbReference type="PROSITE" id="PS51996">
    <property type="entry name" value="TR_MART"/>
    <property type="match status" value="1"/>
</dbReference>
<dbReference type="InterPro" id="IPR000768">
    <property type="entry name" value="ART"/>
</dbReference>
<dbReference type="Proteomes" id="UP000663834">
    <property type="component" value="Unassembled WGS sequence"/>
</dbReference>
<keyword evidence="9" id="KW-0520">NAD</keyword>
<dbReference type="PANTHER" id="PTHR45641:SF19">
    <property type="entry name" value="NEPHROCYSTIN-3"/>
    <property type="match status" value="1"/>
</dbReference>
<sequence length="553" mass="64487">LETLLNEPQPYDDGLFIAINRKEKSLRNLHQELGSFVWSQAFKALVEAMPYQSEESRKQMIFECRRNYPGCRSELNQIEEFGRSYCSNDAINWYTRDFFLYRTINRALRTEDILVLYTYRFFIIDMCKRLEELKESMTIRYPSSFHVYRGSKLSREEVEQLRAGDLVATNGFFSCSRSLEIAQAFIGIDPITGISPSEGREDRQQYAIFEININLTETPDIVVADVSDESVAPQENEILFSLGTTFAVQQVTYDDEHHVWHIELILSTEVNHINQQYKKFIRDKLQEYDATMFFGNCLGDILGDYHGAMRFFYRQLRIKPIDDECRPNTLYHLARIYRCIGLYSQAINYFRRAMLLQRRRLPQSGYDYAQTISGLAMLYSETGHTKQSLDLQTKAVNIYRTYLPEHHEAMAIVYNRLAYVCYQEQQYERAESLLSVALSVLKDKGPMNYTGYATSLDLMGTVKWTMGVKDEAVVYLTEALKMRESFLTEDHPLVARTCYTLAKLHAEMEKDHSTAMSYALRALRIREAKLTKNHRELILSSELVQQLTQKNII</sequence>
<dbReference type="SUPFAM" id="SSF48452">
    <property type="entry name" value="TPR-like"/>
    <property type="match status" value="1"/>
</dbReference>
<proteinExistence type="inferred from homology"/>
<evidence type="ECO:0000256" key="7">
    <source>
        <dbReference type="ARBA" id="ARBA00047597"/>
    </source>
</evidence>
<evidence type="ECO:0000313" key="11">
    <source>
        <dbReference type="Proteomes" id="UP000663834"/>
    </source>
</evidence>
<dbReference type="Gene3D" id="1.25.40.10">
    <property type="entry name" value="Tetratricopeptide repeat domain"/>
    <property type="match status" value="2"/>
</dbReference>
<dbReference type="PANTHER" id="PTHR45641">
    <property type="entry name" value="TETRATRICOPEPTIDE REPEAT PROTEIN (AFU_ORTHOLOGUE AFUA_6G03870)"/>
    <property type="match status" value="1"/>
</dbReference>
<evidence type="ECO:0000256" key="5">
    <source>
        <dbReference type="ARBA" id="ARBA00022737"/>
    </source>
</evidence>
<comment type="caution">
    <text evidence="10">The sequence shown here is derived from an EMBL/GenBank/DDBJ whole genome shotgun (WGS) entry which is preliminary data.</text>
</comment>
<protein>
    <recommendedName>
        <fullName evidence="9">NAD(P)(+)--arginine ADP-ribosyltransferase</fullName>
        <ecNumber evidence="9">2.4.2.31</ecNumber>
    </recommendedName>
    <alternativeName>
        <fullName evidence="9">Mono(ADP-ribosyl)transferase</fullName>
    </alternativeName>
</protein>
<accession>A0A815YJG9</accession>
<dbReference type="GO" id="GO:0106274">
    <property type="term" value="F:NAD+-protein-arginine ADP-ribosyltransferase activity"/>
    <property type="evidence" value="ECO:0007669"/>
    <property type="project" value="UniProtKB-EC"/>
</dbReference>
<dbReference type="OrthoDB" id="39271at2759"/>
<dbReference type="AlphaFoldDB" id="A0A815YJG9"/>
<reference evidence="10" key="1">
    <citation type="submission" date="2021-02" db="EMBL/GenBank/DDBJ databases">
        <authorList>
            <person name="Nowell W R."/>
        </authorList>
    </citation>
    <scope>NUCLEOTIDE SEQUENCE</scope>
</reference>
<dbReference type="GO" id="GO:0016779">
    <property type="term" value="F:nucleotidyltransferase activity"/>
    <property type="evidence" value="ECO:0007669"/>
    <property type="project" value="UniProtKB-KW"/>
</dbReference>
<evidence type="ECO:0000256" key="2">
    <source>
        <dbReference type="ARBA" id="ARBA00022676"/>
    </source>
</evidence>
<dbReference type="Pfam" id="PF01129">
    <property type="entry name" value="ART"/>
    <property type="match status" value="1"/>
</dbReference>
<dbReference type="EC" id="2.4.2.31" evidence="9"/>
<comment type="catalytic activity">
    <reaction evidence="7 9">
        <text>L-arginyl-[protein] + NAD(+) = N(omega)-(ADP-D-ribosyl)-L-arginyl-[protein] + nicotinamide + H(+)</text>
        <dbReference type="Rhea" id="RHEA:19149"/>
        <dbReference type="Rhea" id="RHEA-COMP:10532"/>
        <dbReference type="Rhea" id="RHEA-COMP:15087"/>
        <dbReference type="ChEBI" id="CHEBI:15378"/>
        <dbReference type="ChEBI" id="CHEBI:17154"/>
        <dbReference type="ChEBI" id="CHEBI:29965"/>
        <dbReference type="ChEBI" id="CHEBI:57540"/>
        <dbReference type="ChEBI" id="CHEBI:142554"/>
        <dbReference type="EC" id="2.4.2.31"/>
    </reaction>
</comment>
<feature type="non-terminal residue" evidence="10">
    <location>
        <position position="1"/>
    </location>
</feature>
<dbReference type="Gene3D" id="3.90.176.10">
    <property type="entry name" value="Toxin ADP-ribosyltransferase, Chain A, domain 1"/>
    <property type="match status" value="1"/>
</dbReference>
<keyword evidence="5" id="KW-0677">Repeat</keyword>
<evidence type="ECO:0000256" key="8">
    <source>
        <dbReference type="PROSITE-ProRule" id="PRU00339"/>
    </source>
</evidence>
<keyword evidence="6 8" id="KW-0802">TPR repeat</keyword>
<keyword evidence="2 9" id="KW-0328">Glycosyltransferase</keyword>